<evidence type="ECO:0008006" key="4">
    <source>
        <dbReference type="Google" id="ProtNLM"/>
    </source>
</evidence>
<dbReference type="InterPro" id="IPR038695">
    <property type="entry name" value="Saro_0823-like_sf"/>
</dbReference>
<sequence>MVVAAAFALFAFAGPSAQAASIQPLEIVTKNGVQVFSVEMATTEQEKETGLMYRKELADGKGMLFDFSPEQEVSMWMKNTYIPLDMIFIRSDGRILRIAENTEPLSTKIIPSGGLAKGVLEVIAGTAKKYGIEPGDRVGHPLFSGH</sequence>
<dbReference type="EMBL" id="LT670844">
    <property type="protein sequence ID" value="SHJ27356.1"/>
    <property type="molecule type" value="Genomic_DNA"/>
</dbReference>
<feature type="chain" id="PRO_5013291297" description="DUF192 domain-containing protein" evidence="1">
    <location>
        <begin position="20"/>
        <end position="146"/>
    </location>
</feature>
<accession>A0A1M6HYT0</accession>
<proteinExistence type="predicted"/>
<feature type="signal peptide" evidence="1">
    <location>
        <begin position="1"/>
        <end position="19"/>
    </location>
</feature>
<dbReference type="InterPro" id="IPR003795">
    <property type="entry name" value="DUF192"/>
</dbReference>
<organism evidence="2 3">
    <name type="scientific">Bradyrhizobium lablabi</name>
    <dbReference type="NCBI Taxonomy" id="722472"/>
    <lineage>
        <taxon>Bacteria</taxon>
        <taxon>Pseudomonadati</taxon>
        <taxon>Pseudomonadota</taxon>
        <taxon>Alphaproteobacteria</taxon>
        <taxon>Hyphomicrobiales</taxon>
        <taxon>Nitrobacteraceae</taxon>
        <taxon>Bradyrhizobium</taxon>
    </lineage>
</organism>
<evidence type="ECO:0000313" key="2">
    <source>
        <dbReference type="EMBL" id="SHJ27356.1"/>
    </source>
</evidence>
<dbReference type="AlphaFoldDB" id="A0A1M6HYT0"/>
<protein>
    <recommendedName>
        <fullName evidence="4">DUF192 domain-containing protein</fullName>
    </recommendedName>
</protein>
<evidence type="ECO:0000313" key="3">
    <source>
        <dbReference type="Proteomes" id="UP000189935"/>
    </source>
</evidence>
<dbReference type="Gene3D" id="2.60.120.1140">
    <property type="entry name" value="Protein of unknown function DUF192"/>
    <property type="match status" value="1"/>
</dbReference>
<reference evidence="2 3" key="1">
    <citation type="submission" date="2016-11" db="EMBL/GenBank/DDBJ databases">
        <authorList>
            <person name="Jaros S."/>
            <person name="Januszkiewicz K."/>
            <person name="Wedrychowicz H."/>
        </authorList>
    </citation>
    <scope>NUCLEOTIDE SEQUENCE [LARGE SCALE GENOMIC DNA]</scope>
    <source>
        <strain evidence="2 3">GAS499</strain>
    </source>
</reference>
<dbReference type="Pfam" id="PF02643">
    <property type="entry name" value="DUF192"/>
    <property type="match status" value="1"/>
</dbReference>
<gene>
    <name evidence="2" type="ORF">SAMN05444159_0160</name>
</gene>
<evidence type="ECO:0000256" key="1">
    <source>
        <dbReference type="SAM" id="SignalP"/>
    </source>
</evidence>
<dbReference type="PANTHER" id="PTHR37953">
    <property type="entry name" value="UPF0127 PROTEIN MJ1496"/>
    <property type="match status" value="1"/>
</dbReference>
<dbReference type="OrthoDB" id="9808290at2"/>
<keyword evidence="1" id="KW-0732">Signal</keyword>
<dbReference type="Proteomes" id="UP000189935">
    <property type="component" value="Chromosome I"/>
</dbReference>
<dbReference type="PANTHER" id="PTHR37953:SF1">
    <property type="entry name" value="UPF0127 PROTEIN MJ1496"/>
    <property type="match status" value="1"/>
</dbReference>
<name>A0A1M6HYT0_9BRAD</name>